<dbReference type="SUPFAM" id="SSF46689">
    <property type="entry name" value="Homeodomain-like"/>
    <property type="match status" value="2"/>
</dbReference>
<dbReference type="InterPro" id="IPR037923">
    <property type="entry name" value="HTH-like"/>
</dbReference>
<protein>
    <submittedName>
        <fullName evidence="5">AraC family transcriptional regulator</fullName>
    </submittedName>
</protein>
<evidence type="ECO:0000256" key="3">
    <source>
        <dbReference type="ARBA" id="ARBA00023163"/>
    </source>
</evidence>
<accession>A0ABQ6GPI2</accession>
<dbReference type="InterPro" id="IPR009057">
    <property type="entry name" value="Homeodomain-like_sf"/>
</dbReference>
<dbReference type="InterPro" id="IPR003313">
    <property type="entry name" value="AraC-bd"/>
</dbReference>
<name>A0ABQ6GPI2_9BACL</name>
<sequence>MQTIHKRFEDSALFPFSLVYKDTKSPESELPDHLHDWYEMVWVYSGKGTFFINHGFYEMKPGDIFLIPGNTVHRAFPDELSPITSSAIFFAPRLIQPLEFGDSQSLLRCFEQARKSKNYKLDTTLEEQAYFSRTIDLMQEEWNNRLPNYRAAIAVRLYDWLIALNRMAVPELEHSSSGSSVEPAWIRAILDYIESNVGAREMSLTDLSARASVTSAHFSRVFKRHTGMNVSEYLLIKKIMLAKEKLMLTNETIGSICLECGFESESYFYKKFKLITGMTPVEYKRSCR</sequence>
<dbReference type="EMBL" id="BSSQ01000028">
    <property type="protein sequence ID" value="GLX71261.1"/>
    <property type="molecule type" value="Genomic_DNA"/>
</dbReference>
<reference evidence="5 6" key="1">
    <citation type="submission" date="2023-03" db="EMBL/GenBank/DDBJ databases">
        <title>Draft genome sequence of the bacteria which degrade cell wall of Tricholomamatutake.</title>
        <authorList>
            <person name="Konishi Y."/>
            <person name="Fukuta Y."/>
            <person name="Shirasaka N."/>
        </authorList>
    </citation>
    <scope>NUCLEOTIDE SEQUENCE [LARGE SCALE GENOMIC DNA]</scope>
    <source>
        <strain evidence="6">mu1</strain>
    </source>
</reference>
<dbReference type="Pfam" id="PF12833">
    <property type="entry name" value="HTH_18"/>
    <property type="match status" value="1"/>
</dbReference>
<evidence type="ECO:0000256" key="2">
    <source>
        <dbReference type="ARBA" id="ARBA00023125"/>
    </source>
</evidence>
<evidence type="ECO:0000256" key="1">
    <source>
        <dbReference type="ARBA" id="ARBA00023015"/>
    </source>
</evidence>
<dbReference type="PANTHER" id="PTHR43280:SF2">
    <property type="entry name" value="HTH-TYPE TRANSCRIPTIONAL REGULATOR EXSA"/>
    <property type="match status" value="1"/>
</dbReference>
<dbReference type="Pfam" id="PF02311">
    <property type="entry name" value="AraC_binding"/>
    <property type="match status" value="1"/>
</dbReference>
<dbReference type="RefSeq" id="WP_284242064.1">
    <property type="nucleotide sequence ID" value="NZ_BSSQ01000028.1"/>
</dbReference>
<organism evidence="5 6">
    <name type="scientific">Paenibacillus glycanilyticus</name>
    <dbReference type="NCBI Taxonomy" id="126569"/>
    <lineage>
        <taxon>Bacteria</taxon>
        <taxon>Bacillati</taxon>
        <taxon>Bacillota</taxon>
        <taxon>Bacilli</taxon>
        <taxon>Bacillales</taxon>
        <taxon>Paenibacillaceae</taxon>
        <taxon>Paenibacillus</taxon>
    </lineage>
</organism>
<keyword evidence="6" id="KW-1185">Reference proteome</keyword>
<dbReference type="PROSITE" id="PS01124">
    <property type="entry name" value="HTH_ARAC_FAMILY_2"/>
    <property type="match status" value="1"/>
</dbReference>
<dbReference type="SUPFAM" id="SSF51215">
    <property type="entry name" value="Regulatory protein AraC"/>
    <property type="match status" value="1"/>
</dbReference>
<keyword evidence="2" id="KW-0238">DNA-binding</keyword>
<dbReference type="PANTHER" id="PTHR43280">
    <property type="entry name" value="ARAC-FAMILY TRANSCRIPTIONAL REGULATOR"/>
    <property type="match status" value="1"/>
</dbReference>
<dbReference type="SMART" id="SM00342">
    <property type="entry name" value="HTH_ARAC"/>
    <property type="match status" value="1"/>
</dbReference>
<feature type="domain" description="HTH araC/xylS-type" evidence="4">
    <location>
        <begin position="187"/>
        <end position="286"/>
    </location>
</feature>
<dbReference type="Gene3D" id="1.10.10.60">
    <property type="entry name" value="Homeodomain-like"/>
    <property type="match status" value="2"/>
</dbReference>
<dbReference type="InterPro" id="IPR014710">
    <property type="entry name" value="RmlC-like_jellyroll"/>
</dbReference>
<dbReference type="Gene3D" id="2.60.120.10">
    <property type="entry name" value="Jelly Rolls"/>
    <property type="match status" value="1"/>
</dbReference>
<keyword evidence="1" id="KW-0805">Transcription regulation</keyword>
<dbReference type="PROSITE" id="PS00041">
    <property type="entry name" value="HTH_ARAC_FAMILY_1"/>
    <property type="match status" value="1"/>
</dbReference>
<dbReference type="Proteomes" id="UP001157114">
    <property type="component" value="Unassembled WGS sequence"/>
</dbReference>
<gene>
    <name evidence="5" type="ORF">MU1_56100</name>
</gene>
<comment type="caution">
    <text evidence="5">The sequence shown here is derived from an EMBL/GenBank/DDBJ whole genome shotgun (WGS) entry which is preliminary data.</text>
</comment>
<keyword evidence="3" id="KW-0804">Transcription</keyword>
<evidence type="ECO:0000313" key="6">
    <source>
        <dbReference type="Proteomes" id="UP001157114"/>
    </source>
</evidence>
<evidence type="ECO:0000313" key="5">
    <source>
        <dbReference type="EMBL" id="GLX71261.1"/>
    </source>
</evidence>
<dbReference type="InterPro" id="IPR018062">
    <property type="entry name" value="HTH_AraC-typ_CS"/>
</dbReference>
<proteinExistence type="predicted"/>
<dbReference type="InterPro" id="IPR018060">
    <property type="entry name" value="HTH_AraC"/>
</dbReference>
<evidence type="ECO:0000259" key="4">
    <source>
        <dbReference type="PROSITE" id="PS01124"/>
    </source>
</evidence>